<keyword evidence="4" id="KW-1185">Reference proteome</keyword>
<feature type="region of interest" description="Disordered" evidence="1">
    <location>
        <begin position="43"/>
        <end position="67"/>
    </location>
</feature>
<feature type="signal peptide" evidence="2">
    <location>
        <begin position="1"/>
        <end position="21"/>
    </location>
</feature>
<reference evidence="3" key="1">
    <citation type="submission" date="2021-02" db="EMBL/GenBank/DDBJ databases">
        <authorList>
            <person name="Dougan E. K."/>
            <person name="Rhodes N."/>
            <person name="Thang M."/>
            <person name="Chan C."/>
        </authorList>
    </citation>
    <scope>NUCLEOTIDE SEQUENCE</scope>
</reference>
<name>A0A812N3J1_SYMPI</name>
<dbReference type="EMBL" id="CAJNIZ010009727">
    <property type="protein sequence ID" value="CAE7287125.1"/>
    <property type="molecule type" value="Genomic_DNA"/>
</dbReference>
<feature type="compositionally biased region" description="Low complexity" evidence="1">
    <location>
        <begin position="44"/>
        <end position="60"/>
    </location>
</feature>
<dbReference type="OrthoDB" id="448306at2759"/>
<proteinExistence type="predicted"/>
<evidence type="ECO:0000313" key="3">
    <source>
        <dbReference type="EMBL" id="CAE7287125.1"/>
    </source>
</evidence>
<feature type="non-terminal residue" evidence="3">
    <location>
        <position position="332"/>
    </location>
</feature>
<organism evidence="3 4">
    <name type="scientific">Symbiodinium pilosum</name>
    <name type="common">Dinoflagellate</name>
    <dbReference type="NCBI Taxonomy" id="2952"/>
    <lineage>
        <taxon>Eukaryota</taxon>
        <taxon>Sar</taxon>
        <taxon>Alveolata</taxon>
        <taxon>Dinophyceae</taxon>
        <taxon>Suessiales</taxon>
        <taxon>Symbiodiniaceae</taxon>
        <taxon>Symbiodinium</taxon>
    </lineage>
</organism>
<comment type="caution">
    <text evidence="3">The sequence shown here is derived from an EMBL/GenBank/DDBJ whole genome shotgun (WGS) entry which is preliminary data.</text>
</comment>
<feature type="non-terminal residue" evidence="3">
    <location>
        <position position="1"/>
    </location>
</feature>
<evidence type="ECO:0000256" key="1">
    <source>
        <dbReference type="SAM" id="MobiDB-lite"/>
    </source>
</evidence>
<keyword evidence="2" id="KW-0732">Signal</keyword>
<dbReference type="Proteomes" id="UP000649617">
    <property type="component" value="Unassembled WGS sequence"/>
</dbReference>
<sequence>LALTGVWLALPSFCGWPGCLGTAALSGQSRIALRFRSGFGSMGGHSNEGSGSSGSSDSDGNGLGDESDAYYDGYDGNNLRANEGNPNHPSFWKKLGIDHRPDNWKAYVSFVDDPIVMSDLRRQADERPDDWVDPATHKRRRGLLEFKINQAACRSKEERKAAGRDAVKVVDAAKKALGGQAMVLKNGSQAKKTDLNTSDLDLKIAGTQMTSQTRSLLQQELQRTFSGKVEVTRKGILRVQGESGQLCIVPMRADFYDEEFEATIRLGKNDFEQKPEARKAVRAVKVKLQEAGVDVKGYKVECAVQKAEAEYPDDDFYDLARRAMDLLGRERK</sequence>
<dbReference type="AlphaFoldDB" id="A0A812N3J1"/>
<gene>
    <name evidence="3" type="ORF">SPIL2461_LOCUS6449</name>
</gene>
<evidence type="ECO:0000313" key="4">
    <source>
        <dbReference type="Proteomes" id="UP000649617"/>
    </source>
</evidence>
<protein>
    <submittedName>
        <fullName evidence="3">Uncharacterized protein</fullName>
    </submittedName>
</protein>
<evidence type="ECO:0000256" key="2">
    <source>
        <dbReference type="SAM" id="SignalP"/>
    </source>
</evidence>
<accession>A0A812N3J1</accession>
<feature type="chain" id="PRO_5032795363" evidence="2">
    <location>
        <begin position="22"/>
        <end position="332"/>
    </location>
</feature>